<dbReference type="GO" id="GO:0005886">
    <property type="term" value="C:plasma membrane"/>
    <property type="evidence" value="ECO:0007669"/>
    <property type="project" value="TreeGrafter"/>
</dbReference>
<dbReference type="RefSeq" id="WP_073143144.1">
    <property type="nucleotide sequence ID" value="NZ_FQUV01000004.1"/>
</dbReference>
<keyword evidence="2" id="KW-1133">Transmembrane helix</keyword>
<feature type="transmembrane region" description="Helical" evidence="2">
    <location>
        <begin position="310"/>
        <end position="328"/>
    </location>
</feature>
<protein>
    <submittedName>
        <fullName evidence="3">Inner membrane protein</fullName>
    </submittedName>
</protein>
<dbReference type="NCBIfam" id="NF008712">
    <property type="entry name" value="PRK11715.1-1"/>
    <property type="match status" value="1"/>
</dbReference>
<dbReference type="OrthoDB" id="9791851at2"/>
<reference evidence="4" key="1">
    <citation type="submission" date="2016-11" db="EMBL/GenBank/DDBJ databases">
        <authorList>
            <person name="Varghese N."/>
            <person name="Submissions S."/>
        </authorList>
    </citation>
    <scope>NUCLEOTIDE SEQUENCE [LARGE SCALE GENOMIC DNA]</scope>
    <source>
        <strain evidence="4">DSM 100566</strain>
    </source>
</reference>
<dbReference type="AlphaFoldDB" id="A0A1M4Z801"/>
<feature type="transmembrane region" description="Helical" evidence="2">
    <location>
        <begin position="394"/>
        <end position="411"/>
    </location>
</feature>
<feature type="region of interest" description="Disordered" evidence="1">
    <location>
        <begin position="454"/>
        <end position="476"/>
    </location>
</feature>
<evidence type="ECO:0000256" key="1">
    <source>
        <dbReference type="SAM" id="MobiDB-lite"/>
    </source>
</evidence>
<evidence type="ECO:0000313" key="4">
    <source>
        <dbReference type="Proteomes" id="UP000184144"/>
    </source>
</evidence>
<dbReference type="STRING" id="1486859.SAMN05444273_10478"/>
<dbReference type="PANTHER" id="PTHR30092:SF0">
    <property type="entry name" value="INNER MEMBRANE PROTEIN CRED"/>
    <property type="match status" value="1"/>
</dbReference>
<feature type="transmembrane region" description="Helical" evidence="2">
    <location>
        <begin position="365"/>
        <end position="387"/>
    </location>
</feature>
<gene>
    <name evidence="3" type="ORF">SAMN05444273_10478</name>
</gene>
<dbReference type="Pfam" id="PF06123">
    <property type="entry name" value="CreD"/>
    <property type="match status" value="1"/>
</dbReference>
<evidence type="ECO:0000256" key="2">
    <source>
        <dbReference type="SAM" id="Phobius"/>
    </source>
</evidence>
<evidence type="ECO:0000313" key="3">
    <source>
        <dbReference type="EMBL" id="SHF14151.1"/>
    </source>
</evidence>
<keyword evidence="2" id="KW-0472">Membrane</keyword>
<accession>A0A1M4Z801</accession>
<dbReference type="InterPro" id="IPR010364">
    <property type="entry name" value="Uncharacterised_IM_CreD"/>
</dbReference>
<dbReference type="PANTHER" id="PTHR30092">
    <property type="entry name" value="INNER MEMBRANE PROTEIN CRED"/>
    <property type="match status" value="1"/>
</dbReference>
<dbReference type="EMBL" id="FQUV01000004">
    <property type="protein sequence ID" value="SHF14151.1"/>
    <property type="molecule type" value="Genomic_DNA"/>
</dbReference>
<keyword evidence="2" id="KW-0812">Transmembrane</keyword>
<feature type="transmembrane region" description="Helical" evidence="2">
    <location>
        <begin position="340"/>
        <end position="359"/>
    </location>
</feature>
<proteinExistence type="predicted"/>
<keyword evidence="4" id="KW-1185">Reference proteome</keyword>
<name>A0A1M4Z801_9RHOB</name>
<organism evidence="3 4">
    <name type="scientific">Litoreibacter ascidiaceicola</name>
    <dbReference type="NCBI Taxonomy" id="1486859"/>
    <lineage>
        <taxon>Bacteria</taxon>
        <taxon>Pseudomonadati</taxon>
        <taxon>Pseudomonadota</taxon>
        <taxon>Alphaproteobacteria</taxon>
        <taxon>Rhodobacterales</taxon>
        <taxon>Roseobacteraceae</taxon>
        <taxon>Litoreibacter</taxon>
    </lineage>
</organism>
<dbReference type="Proteomes" id="UP000184144">
    <property type="component" value="Unassembled WGS sequence"/>
</dbReference>
<feature type="transmembrane region" description="Helical" evidence="2">
    <location>
        <begin position="417"/>
        <end position="435"/>
    </location>
</feature>
<sequence>MKSIGFRFLIVGLLTVLMFVPLFLAGEVIDARANHSRNTVSSVGDEWGGPQLLSGPQIIIPVTGPVTRKEQRAATKIVNGKEIATTEEVEITEIKYKRSIYLYPDDYNFSIASQTQTRARGVFRVPVYVATADIKSRFDFSAVEAAVNSDETLLWNDAQLRVSLLSNKALRGAAKLTVGGKNVQLEPITGSSRDTTPGIMAEIGDPRKATQYDMELGFNGAGSFMVTPVGRTSQVVFDSDWPHPSFSGAFLPNTRTVSESGFEAEWLIPHLARNLPQISRENSDQTARAQTAFGVEYFQPNDFYQKAYRAARYGILFIALTFLTVLLIEDRNGRPTHPVQYVFIGLAQSLFVLLMVAYSEQIGFAAAYGVSAGATIILLTLFGYIGMKLGVRSAVLGVMLVLLYGVLYLILRSADYALLAGSTLAFLALAGTMYLTRNEDWYGEPGHGVIDWLNGKTPPPSPPATDVATDTAKDKP</sequence>
<dbReference type="PIRSF" id="PIRSF004548">
    <property type="entry name" value="CreD"/>
    <property type="match status" value="1"/>
</dbReference>